<accession>A0A8W8HU41</accession>
<dbReference type="AlphaFoldDB" id="A0A8W8HU41"/>
<protein>
    <recommendedName>
        <fullName evidence="2">Apple domain-containing protein</fullName>
    </recommendedName>
</protein>
<keyword evidence="1" id="KW-0732">Signal</keyword>
<feature type="chain" id="PRO_5036483286" description="Apple domain-containing protein" evidence="1">
    <location>
        <begin position="18"/>
        <end position="174"/>
    </location>
</feature>
<dbReference type="InterPro" id="IPR003609">
    <property type="entry name" value="Pan_app"/>
</dbReference>
<evidence type="ECO:0000259" key="2">
    <source>
        <dbReference type="PROSITE" id="PS50948"/>
    </source>
</evidence>
<dbReference type="Proteomes" id="UP000005408">
    <property type="component" value="Unassembled WGS sequence"/>
</dbReference>
<dbReference type="PROSITE" id="PS50948">
    <property type="entry name" value="PAN"/>
    <property type="match status" value="1"/>
</dbReference>
<proteinExistence type="predicted"/>
<dbReference type="EnsemblMetazoa" id="G10959.1">
    <property type="protein sequence ID" value="G10959.1:cds"/>
    <property type="gene ID" value="G10959"/>
</dbReference>
<evidence type="ECO:0000313" key="3">
    <source>
        <dbReference type="EnsemblMetazoa" id="G10959.1:cds"/>
    </source>
</evidence>
<evidence type="ECO:0000313" key="4">
    <source>
        <dbReference type="Proteomes" id="UP000005408"/>
    </source>
</evidence>
<feature type="signal peptide" evidence="1">
    <location>
        <begin position="1"/>
        <end position="17"/>
    </location>
</feature>
<name>A0A8W8HU41_MAGGI</name>
<organism evidence="3 4">
    <name type="scientific">Magallana gigas</name>
    <name type="common">Pacific oyster</name>
    <name type="synonym">Crassostrea gigas</name>
    <dbReference type="NCBI Taxonomy" id="29159"/>
    <lineage>
        <taxon>Eukaryota</taxon>
        <taxon>Metazoa</taxon>
        <taxon>Spiralia</taxon>
        <taxon>Lophotrochozoa</taxon>
        <taxon>Mollusca</taxon>
        <taxon>Bivalvia</taxon>
        <taxon>Autobranchia</taxon>
        <taxon>Pteriomorphia</taxon>
        <taxon>Ostreida</taxon>
        <taxon>Ostreoidea</taxon>
        <taxon>Ostreidae</taxon>
        <taxon>Magallana</taxon>
    </lineage>
</organism>
<feature type="domain" description="Apple" evidence="2">
    <location>
        <begin position="64"/>
        <end position="132"/>
    </location>
</feature>
<sequence length="174" mass="19662">MSAICLVFFLCILAVHSQLIYPANNDGQQTLQDMLHILESQKKNSDLILLGQANITNILRTSPCNLQYQGEFVVSDADYERAYKTTLDSCKSDCLKSTQCRAMYHLNGFCFIVNKDVERRPLAGPMFYLKVCAGIYDDVREVLRQLSELIQKVNDISSEVKSLREGLTKANIIS</sequence>
<reference evidence="3" key="1">
    <citation type="submission" date="2022-08" db="UniProtKB">
        <authorList>
            <consortium name="EnsemblMetazoa"/>
        </authorList>
    </citation>
    <scope>IDENTIFICATION</scope>
    <source>
        <strain evidence="3">05x7-T-G4-1.051#20</strain>
    </source>
</reference>
<keyword evidence="4" id="KW-1185">Reference proteome</keyword>
<evidence type="ECO:0000256" key="1">
    <source>
        <dbReference type="SAM" id="SignalP"/>
    </source>
</evidence>